<feature type="compositionally biased region" description="Low complexity" evidence="1">
    <location>
        <begin position="18"/>
        <end position="51"/>
    </location>
</feature>
<proteinExistence type="predicted"/>
<evidence type="ECO:0000313" key="2">
    <source>
        <dbReference type="EMBL" id="TFK98462.1"/>
    </source>
</evidence>
<reference evidence="2 3" key="1">
    <citation type="journal article" date="2019" name="Nat. Ecol. Evol.">
        <title>Megaphylogeny resolves global patterns of mushroom evolution.</title>
        <authorList>
            <person name="Varga T."/>
            <person name="Krizsan K."/>
            <person name="Foldi C."/>
            <person name="Dima B."/>
            <person name="Sanchez-Garcia M."/>
            <person name="Sanchez-Ramirez S."/>
            <person name="Szollosi G.J."/>
            <person name="Szarkandi J.G."/>
            <person name="Papp V."/>
            <person name="Albert L."/>
            <person name="Andreopoulos W."/>
            <person name="Angelini C."/>
            <person name="Antonin V."/>
            <person name="Barry K.W."/>
            <person name="Bougher N.L."/>
            <person name="Buchanan P."/>
            <person name="Buyck B."/>
            <person name="Bense V."/>
            <person name="Catcheside P."/>
            <person name="Chovatia M."/>
            <person name="Cooper J."/>
            <person name="Damon W."/>
            <person name="Desjardin D."/>
            <person name="Finy P."/>
            <person name="Geml J."/>
            <person name="Haridas S."/>
            <person name="Hughes K."/>
            <person name="Justo A."/>
            <person name="Karasinski D."/>
            <person name="Kautmanova I."/>
            <person name="Kiss B."/>
            <person name="Kocsube S."/>
            <person name="Kotiranta H."/>
            <person name="LaButti K.M."/>
            <person name="Lechner B.E."/>
            <person name="Liimatainen K."/>
            <person name="Lipzen A."/>
            <person name="Lukacs Z."/>
            <person name="Mihaltcheva S."/>
            <person name="Morgado L.N."/>
            <person name="Niskanen T."/>
            <person name="Noordeloos M.E."/>
            <person name="Ohm R.A."/>
            <person name="Ortiz-Santana B."/>
            <person name="Ovrebo C."/>
            <person name="Racz N."/>
            <person name="Riley R."/>
            <person name="Savchenko A."/>
            <person name="Shiryaev A."/>
            <person name="Soop K."/>
            <person name="Spirin V."/>
            <person name="Szebenyi C."/>
            <person name="Tomsovsky M."/>
            <person name="Tulloss R.E."/>
            <person name="Uehling J."/>
            <person name="Grigoriev I.V."/>
            <person name="Vagvolgyi C."/>
            <person name="Papp T."/>
            <person name="Martin F.M."/>
            <person name="Miettinen O."/>
            <person name="Hibbett D.S."/>
            <person name="Nagy L.G."/>
        </authorList>
    </citation>
    <scope>NUCLEOTIDE SEQUENCE [LARGE SCALE GENOMIC DNA]</scope>
    <source>
        <strain evidence="2 3">CBS 309.79</strain>
    </source>
</reference>
<keyword evidence="3" id="KW-1185">Reference proteome</keyword>
<dbReference type="EMBL" id="ML178839">
    <property type="protein sequence ID" value="TFK98462.1"/>
    <property type="molecule type" value="Genomic_DNA"/>
</dbReference>
<dbReference type="OrthoDB" id="2662268at2759"/>
<organism evidence="2 3">
    <name type="scientific">Pterulicium gracile</name>
    <dbReference type="NCBI Taxonomy" id="1884261"/>
    <lineage>
        <taxon>Eukaryota</taxon>
        <taxon>Fungi</taxon>
        <taxon>Dikarya</taxon>
        <taxon>Basidiomycota</taxon>
        <taxon>Agaricomycotina</taxon>
        <taxon>Agaricomycetes</taxon>
        <taxon>Agaricomycetidae</taxon>
        <taxon>Agaricales</taxon>
        <taxon>Pleurotineae</taxon>
        <taxon>Pterulaceae</taxon>
        <taxon>Pterulicium</taxon>
    </lineage>
</organism>
<dbReference type="Proteomes" id="UP000305067">
    <property type="component" value="Unassembled WGS sequence"/>
</dbReference>
<protein>
    <submittedName>
        <fullName evidence="2">Uncharacterized protein</fullName>
    </submittedName>
</protein>
<feature type="region of interest" description="Disordered" evidence="1">
    <location>
        <begin position="1"/>
        <end position="53"/>
    </location>
</feature>
<evidence type="ECO:0000256" key="1">
    <source>
        <dbReference type="SAM" id="MobiDB-lite"/>
    </source>
</evidence>
<dbReference type="AlphaFoldDB" id="A0A5C3Q8Y8"/>
<gene>
    <name evidence="2" type="ORF">BDV98DRAFT_572715</name>
</gene>
<accession>A0A5C3Q8Y8</accession>
<evidence type="ECO:0000313" key="3">
    <source>
        <dbReference type="Proteomes" id="UP000305067"/>
    </source>
</evidence>
<sequence length="243" mass="25853">MSTSYPNPLHAPVHKSKYSSYSSISSPHHSPAPSSSSSSSSPGSSPPRSYSNARTTLVPQQIPALSKRAAFINSHRSVSEPATPLAVTQRVAFDPAGGYAGQGMRVCEVINRPPHILETMIVGGRDQVGGLMMPAGYKKGACPSVRFQICWPGYPHVESTRTVTLVNPANGRPVNRAQLASSVAQHIARFVSRAALVPQKIESPNDAPWAISSGGRKGLGLNSVVLVGMEQVYEGVWMASIWV</sequence>
<name>A0A5C3Q8Y8_9AGAR</name>